<evidence type="ECO:0000313" key="2">
    <source>
        <dbReference type="EMBL" id="KAK2159455.1"/>
    </source>
</evidence>
<feature type="compositionally biased region" description="Polar residues" evidence="1">
    <location>
        <begin position="306"/>
        <end position="321"/>
    </location>
</feature>
<feature type="compositionally biased region" description="Basic and acidic residues" evidence="1">
    <location>
        <begin position="269"/>
        <end position="278"/>
    </location>
</feature>
<comment type="caution">
    <text evidence="2">The sequence shown here is derived from an EMBL/GenBank/DDBJ whole genome shotgun (WGS) entry which is preliminary data.</text>
</comment>
<feature type="region of interest" description="Disordered" evidence="1">
    <location>
        <begin position="153"/>
        <end position="464"/>
    </location>
</feature>
<organism evidence="2 3">
    <name type="scientific">Ridgeia piscesae</name>
    <name type="common">Tubeworm</name>
    <dbReference type="NCBI Taxonomy" id="27915"/>
    <lineage>
        <taxon>Eukaryota</taxon>
        <taxon>Metazoa</taxon>
        <taxon>Spiralia</taxon>
        <taxon>Lophotrochozoa</taxon>
        <taxon>Annelida</taxon>
        <taxon>Polychaeta</taxon>
        <taxon>Sedentaria</taxon>
        <taxon>Canalipalpata</taxon>
        <taxon>Sabellida</taxon>
        <taxon>Siboglinidae</taxon>
        <taxon>Ridgeia</taxon>
    </lineage>
</organism>
<feature type="compositionally biased region" description="Acidic residues" evidence="1">
    <location>
        <begin position="247"/>
        <end position="268"/>
    </location>
</feature>
<feature type="compositionally biased region" description="Basic and acidic residues" evidence="1">
    <location>
        <begin position="421"/>
        <end position="445"/>
    </location>
</feature>
<feature type="compositionally biased region" description="Low complexity" evidence="1">
    <location>
        <begin position="363"/>
        <end position="375"/>
    </location>
</feature>
<gene>
    <name evidence="2" type="ORF">NP493_1717g00011</name>
</gene>
<feature type="compositionally biased region" description="Polar residues" evidence="1">
    <location>
        <begin position="351"/>
        <end position="360"/>
    </location>
</feature>
<evidence type="ECO:0000313" key="3">
    <source>
        <dbReference type="Proteomes" id="UP001209878"/>
    </source>
</evidence>
<feature type="compositionally biased region" description="Low complexity" evidence="1">
    <location>
        <begin position="155"/>
        <end position="169"/>
    </location>
</feature>
<protein>
    <submittedName>
        <fullName evidence="2">Uncharacterized protein</fullName>
    </submittedName>
</protein>
<keyword evidence="3" id="KW-1185">Reference proteome</keyword>
<accession>A0AAD9JVJ0</accession>
<name>A0AAD9JVJ0_RIDPI</name>
<dbReference type="InterPro" id="IPR011989">
    <property type="entry name" value="ARM-like"/>
</dbReference>
<evidence type="ECO:0000256" key="1">
    <source>
        <dbReference type="SAM" id="MobiDB-lite"/>
    </source>
</evidence>
<dbReference type="EMBL" id="JAODUO010001717">
    <property type="protein sequence ID" value="KAK2159455.1"/>
    <property type="molecule type" value="Genomic_DNA"/>
</dbReference>
<feature type="compositionally biased region" description="Basic and acidic residues" evidence="1">
    <location>
        <begin position="219"/>
        <end position="236"/>
    </location>
</feature>
<reference evidence="2" key="1">
    <citation type="journal article" date="2023" name="Mol. Biol. Evol.">
        <title>Third-Generation Sequencing Reveals the Adaptive Role of the Epigenome in Three Deep-Sea Polychaetes.</title>
        <authorList>
            <person name="Perez M."/>
            <person name="Aroh O."/>
            <person name="Sun Y."/>
            <person name="Lan Y."/>
            <person name="Juniper S.K."/>
            <person name="Young C.R."/>
            <person name="Angers B."/>
            <person name="Qian P.Y."/>
        </authorList>
    </citation>
    <scope>NUCLEOTIDE SEQUENCE</scope>
    <source>
        <strain evidence="2">R07B-5</strain>
    </source>
</reference>
<dbReference type="PANTHER" id="PTHR12984">
    <property type="entry name" value="SCY1-RELATED S/T PROTEIN KINASE-LIKE"/>
    <property type="match status" value="1"/>
</dbReference>
<proteinExistence type="predicted"/>
<dbReference type="Proteomes" id="UP001209878">
    <property type="component" value="Unassembled WGS sequence"/>
</dbReference>
<feature type="compositionally biased region" description="Pro residues" evidence="1">
    <location>
        <begin position="198"/>
        <end position="207"/>
    </location>
</feature>
<sequence>MLHLAPKLNYKNLNEELLKYFARLQVKDDQIRQKVMSSALLRAVKDPFPPARQAGILAMAATQNFFTLQESATRLLPTLCALTLDPEKTVRDQAFRAINCFLAKLQKVSEDPSLAAQMEKDVHSGGTAASGSAAAGWAGWAVSGMTSLTSKIYKGKGTPGEQTQTGTEKSQTPGTDSEPHLPSSETAATPVGRERTPPVEPKQPPPAQEGGWDDEGWEDKDWGDMDEATDTHKEGATSEGSPNAGDGWEDEDWGSLEETMDQCSQDEGEAIRVKKEDYSPWGASDFVPADKGAQSASAYNWGDPASRTSGSDFFSDMLSNPKQKKKPSELRPAAMSTAGSKQPTHHPTAAPHTSSQSAVPRQTAKAPSSKPTAASHTGTRMGAAPTSTSPAGGWDDSGWGGEAAWGGDEWSSIDDTATGASKEEIARQAREQKKAQRQKEMEQKRAARQAHGAMKLGAKKLTEF</sequence>
<dbReference type="InterPro" id="IPR016024">
    <property type="entry name" value="ARM-type_fold"/>
</dbReference>
<dbReference type="SUPFAM" id="SSF48371">
    <property type="entry name" value="ARM repeat"/>
    <property type="match status" value="1"/>
</dbReference>
<dbReference type="AlphaFoldDB" id="A0AAD9JVJ0"/>
<dbReference type="PANTHER" id="PTHR12984:SF3">
    <property type="entry name" value="N-TERMINAL KINASE-LIKE PROTEIN"/>
    <property type="match status" value="1"/>
</dbReference>
<dbReference type="Gene3D" id="1.25.10.10">
    <property type="entry name" value="Leucine-rich Repeat Variant"/>
    <property type="match status" value="1"/>
</dbReference>
<dbReference type="InterPro" id="IPR051177">
    <property type="entry name" value="CIK-Related_Protein"/>
</dbReference>